<evidence type="ECO:0000313" key="3">
    <source>
        <dbReference type="EMBL" id="CAL1130159.1"/>
    </source>
</evidence>
<name>A0A9P1BNY3_9DINO</name>
<keyword evidence="1" id="KW-0175">Coiled coil</keyword>
<accession>A0A9P1BNY3</accession>
<proteinExistence type="predicted"/>
<sequence length="554" mass="62016">MSHSLATSCDKTGLKAILFLQEFAEVDFYCQRLMTLRPSLKPGESTAVSRAKELVKDMEKEVATSRRNLQGSTGPLAGSKSNYEVLSQSLKETQRQCESLNQEMVQQADGNEKLVESMGSVKAANKGLLEQIRSQQNDIAQLTQQCVSCEEQAEQLRRHHEMEREQFRQDAQHQATILRENWAERSCEVQNKLRAQLRSVELKAVSLQSTVTELRGDLQARRSDAIALSAEVAAWLSTWQQDIPLQLLEPFQKQRQAKTAVGKSISMGLGELLEIRLLSAATGDTLLRLPKVDRSCKLGVLKEMIEAALRIPRPAQRLLFQTEELNQDYNTLGSLLPQDVRYLDLTIIKQQTPPDALFKEAQAGNGSTCLAMFQLPDIEELLQYFDEATQRSCLHAAAEQRLSATCLAILESPHFPHLNLESSGRMTALHAAIRSDLPDVCRAILSRSDYQGRARDANIGELSVLHFAILYRHVAALQAMVPLLSRDALIEPFPDCRFWANGWKMYEGCRPQQVCEQMGLTEAAKAISEKAPMPEACSELCPVAPIHLEPREPE</sequence>
<feature type="coiled-coil region" evidence="1">
    <location>
        <begin position="48"/>
        <end position="170"/>
    </location>
</feature>
<dbReference type="AlphaFoldDB" id="A0A9P1BNY3"/>
<dbReference type="EMBL" id="CAMXCT020000296">
    <property type="protein sequence ID" value="CAL1130159.1"/>
    <property type="molecule type" value="Genomic_DNA"/>
</dbReference>
<comment type="caution">
    <text evidence="2">The sequence shown here is derived from an EMBL/GenBank/DDBJ whole genome shotgun (WGS) entry which is preliminary data.</text>
</comment>
<keyword evidence="4" id="KW-1185">Reference proteome</keyword>
<evidence type="ECO:0000313" key="2">
    <source>
        <dbReference type="EMBL" id="CAI3976784.1"/>
    </source>
</evidence>
<dbReference type="Proteomes" id="UP001152797">
    <property type="component" value="Unassembled WGS sequence"/>
</dbReference>
<evidence type="ECO:0000313" key="4">
    <source>
        <dbReference type="Proteomes" id="UP001152797"/>
    </source>
</evidence>
<organism evidence="2">
    <name type="scientific">Cladocopium goreaui</name>
    <dbReference type="NCBI Taxonomy" id="2562237"/>
    <lineage>
        <taxon>Eukaryota</taxon>
        <taxon>Sar</taxon>
        <taxon>Alveolata</taxon>
        <taxon>Dinophyceae</taxon>
        <taxon>Suessiales</taxon>
        <taxon>Symbiodiniaceae</taxon>
        <taxon>Cladocopium</taxon>
    </lineage>
</organism>
<dbReference type="CDD" id="cd17039">
    <property type="entry name" value="Ubl_ubiquitin_like"/>
    <property type="match status" value="1"/>
</dbReference>
<dbReference type="OrthoDB" id="424402at2759"/>
<reference evidence="2" key="1">
    <citation type="submission" date="2022-10" db="EMBL/GenBank/DDBJ databases">
        <authorList>
            <person name="Chen Y."/>
            <person name="Dougan E. K."/>
            <person name="Chan C."/>
            <person name="Rhodes N."/>
            <person name="Thang M."/>
        </authorList>
    </citation>
    <scope>NUCLEOTIDE SEQUENCE</scope>
</reference>
<evidence type="ECO:0000256" key="1">
    <source>
        <dbReference type="SAM" id="Coils"/>
    </source>
</evidence>
<protein>
    <submittedName>
        <fullName evidence="2">Uncharacterized protein</fullName>
    </submittedName>
</protein>
<reference evidence="3" key="2">
    <citation type="submission" date="2024-04" db="EMBL/GenBank/DDBJ databases">
        <authorList>
            <person name="Chen Y."/>
            <person name="Shah S."/>
            <person name="Dougan E. K."/>
            <person name="Thang M."/>
            <person name="Chan C."/>
        </authorList>
    </citation>
    <scope>NUCLEOTIDE SEQUENCE [LARGE SCALE GENOMIC DNA]</scope>
</reference>
<dbReference type="EMBL" id="CAMXCT030000296">
    <property type="protein sequence ID" value="CAL4764096.1"/>
    <property type="molecule type" value="Genomic_DNA"/>
</dbReference>
<gene>
    <name evidence="2" type="ORF">C1SCF055_LOCUS4979</name>
</gene>
<dbReference type="SUPFAM" id="SSF48403">
    <property type="entry name" value="Ankyrin repeat"/>
    <property type="match status" value="1"/>
</dbReference>
<dbReference type="InterPro" id="IPR036770">
    <property type="entry name" value="Ankyrin_rpt-contain_sf"/>
</dbReference>
<dbReference type="EMBL" id="CAMXCT010000296">
    <property type="protein sequence ID" value="CAI3976784.1"/>
    <property type="molecule type" value="Genomic_DNA"/>
</dbReference>
<dbReference type="Gene3D" id="1.25.40.20">
    <property type="entry name" value="Ankyrin repeat-containing domain"/>
    <property type="match status" value="1"/>
</dbReference>